<sequence>MKVHLLRHATSIINYHGLQFLVDPMLSPAGAIEPVANSGNTLRNPLVDLPVSAEELRKLLQNIDAVLVTHTHLDHWDAQAGALLSKDLPIFCQPEDQEAFARAGFTKIRPVIDHVEWQGVLISRTGGQHGTGEIGKKMGQVSGFVLSAEQEPTLYIAGDTIWCAEVKQALQEFRPEVVVLNTGAATFVVGDPITMTADDVFQVCRTLPAAKVVAVHLEAINHCRLKRSELKEQVEQEGLIQQVAIPADGEVLTYAL</sequence>
<proteinExistence type="predicted"/>
<gene>
    <name evidence="3" type="ORF">EPA93_00620</name>
</gene>
<dbReference type="PANTHER" id="PTHR43546">
    <property type="entry name" value="UPF0173 METAL-DEPENDENT HYDROLASE MJ1163-RELATED"/>
    <property type="match status" value="1"/>
</dbReference>
<dbReference type="Proteomes" id="UP000290365">
    <property type="component" value="Chromosome"/>
</dbReference>
<evidence type="ECO:0000313" key="4">
    <source>
        <dbReference type="Proteomes" id="UP000290365"/>
    </source>
</evidence>
<dbReference type="RefSeq" id="WP_129885173.1">
    <property type="nucleotide sequence ID" value="NZ_CP035758.1"/>
</dbReference>
<dbReference type="EMBL" id="CP035758">
    <property type="protein sequence ID" value="QBD74574.1"/>
    <property type="molecule type" value="Genomic_DNA"/>
</dbReference>
<evidence type="ECO:0000259" key="2">
    <source>
        <dbReference type="Pfam" id="PF12706"/>
    </source>
</evidence>
<dbReference type="SUPFAM" id="SSF56281">
    <property type="entry name" value="Metallo-hydrolase/oxidoreductase"/>
    <property type="match status" value="1"/>
</dbReference>
<dbReference type="GO" id="GO:0016787">
    <property type="term" value="F:hydrolase activity"/>
    <property type="evidence" value="ECO:0007669"/>
    <property type="project" value="UniProtKB-KW"/>
</dbReference>
<dbReference type="InterPro" id="IPR001279">
    <property type="entry name" value="Metallo-B-lactamas"/>
</dbReference>
<accession>A0A4P6JHR7</accession>
<reference evidence="3 4" key="1">
    <citation type="submission" date="2019-01" db="EMBL/GenBank/DDBJ databases">
        <title>Ktedonosporobacter rubrisoli SCAWS-G2.</title>
        <authorList>
            <person name="Huang Y."/>
            <person name="Yan B."/>
        </authorList>
    </citation>
    <scope>NUCLEOTIDE SEQUENCE [LARGE SCALE GENOMIC DNA]</scope>
    <source>
        <strain evidence="3 4">SCAWS-G2</strain>
    </source>
</reference>
<dbReference type="InterPro" id="IPR050114">
    <property type="entry name" value="UPF0173_UPF0282_UlaG_hydrolase"/>
</dbReference>
<evidence type="ECO:0000256" key="1">
    <source>
        <dbReference type="ARBA" id="ARBA00022801"/>
    </source>
</evidence>
<dbReference type="KEGG" id="kbs:EPA93_00620"/>
<dbReference type="PANTHER" id="PTHR43546:SF9">
    <property type="entry name" value="L-ASCORBATE-6-PHOSPHATE LACTONASE ULAG-RELATED"/>
    <property type="match status" value="1"/>
</dbReference>
<evidence type="ECO:0000313" key="3">
    <source>
        <dbReference type="EMBL" id="QBD74574.1"/>
    </source>
</evidence>
<keyword evidence="4" id="KW-1185">Reference proteome</keyword>
<dbReference type="InterPro" id="IPR036866">
    <property type="entry name" value="RibonucZ/Hydroxyglut_hydro"/>
</dbReference>
<name>A0A4P6JHR7_KTERU</name>
<dbReference type="OrthoDB" id="9805728at2"/>
<keyword evidence="1 3" id="KW-0378">Hydrolase</keyword>
<organism evidence="3 4">
    <name type="scientific">Ktedonosporobacter rubrisoli</name>
    <dbReference type="NCBI Taxonomy" id="2509675"/>
    <lineage>
        <taxon>Bacteria</taxon>
        <taxon>Bacillati</taxon>
        <taxon>Chloroflexota</taxon>
        <taxon>Ktedonobacteria</taxon>
        <taxon>Ktedonobacterales</taxon>
        <taxon>Ktedonosporobacteraceae</taxon>
        <taxon>Ktedonosporobacter</taxon>
    </lineage>
</organism>
<dbReference type="Pfam" id="PF12706">
    <property type="entry name" value="Lactamase_B_2"/>
    <property type="match status" value="1"/>
</dbReference>
<dbReference type="AlphaFoldDB" id="A0A4P6JHR7"/>
<dbReference type="Gene3D" id="3.60.15.10">
    <property type="entry name" value="Ribonuclease Z/Hydroxyacylglutathione hydrolase-like"/>
    <property type="match status" value="1"/>
</dbReference>
<feature type="domain" description="Metallo-beta-lactamase" evidence="2">
    <location>
        <begin position="21"/>
        <end position="216"/>
    </location>
</feature>
<protein>
    <submittedName>
        <fullName evidence="3">MBL fold metallo-hydrolase</fullName>
    </submittedName>
</protein>